<dbReference type="InterPro" id="IPR018299">
    <property type="entry name" value="Alkaline_phosphatase_AS"/>
</dbReference>
<name>A0ABY7VKQ0_9GAMM</name>
<feature type="coiled-coil region" evidence="10">
    <location>
        <begin position="352"/>
        <end position="386"/>
    </location>
</feature>
<comment type="cofactor">
    <cofactor evidence="2">
        <name>Zn(2+)</name>
        <dbReference type="ChEBI" id="CHEBI:29105"/>
    </cofactor>
</comment>
<evidence type="ECO:0000313" key="12">
    <source>
        <dbReference type="EMBL" id="WDE14028.1"/>
    </source>
</evidence>
<comment type="similarity">
    <text evidence="3 9">Belongs to the alkaline phosphatase family.</text>
</comment>
<dbReference type="InterPro" id="IPR001952">
    <property type="entry name" value="Alkaline_phosphatase"/>
</dbReference>
<evidence type="ECO:0000256" key="10">
    <source>
        <dbReference type="SAM" id="Coils"/>
    </source>
</evidence>
<evidence type="ECO:0000256" key="3">
    <source>
        <dbReference type="ARBA" id="ARBA00005984"/>
    </source>
</evidence>
<accession>A0ABY7VKQ0</accession>
<keyword evidence="13" id="KW-1185">Reference proteome</keyword>
<dbReference type="Proteomes" id="UP001215231">
    <property type="component" value="Chromosome"/>
</dbReference>
<proteinExistence type="inferred from homology"/>
<dbReference type="InterPro" id="IPR017850">
    <property type="entry name" value="Alkaline_phosphatase_core_sf"/>
</dbReference>
<comment type="cofactor">
    <cofactor evidence="1">
        <name>Mg(2+)</name>
        <dbReference type="ChEBI" id="CHEBI:18420"/>
    </cofactor>
</comment>
<dbReference type="CDD" id="cd16012">
    <property type="entry name" value="ALP"/>
    <property type="match status" value="1"/>
</dbReference>
<dbReference type="EMBL" id="CP059693">
    <property type="protein sequence ID" value="WDE14028.1"/>
    <property type="molecule type" value="Genomic_DNA"/>
</dbReference>
<feature type="chain" id="PRO_5046841133" evidence="11">
    <location>
        <begin position="19"/>
        <end position="456"/>
    </location>
</feature>
<evidence type="ECO:0000256" key="7">
    <source>
        <dbReference type="ARBA" id="ARBA00022833"/>
    </source>
</evidence>
<keyword evidence="4" id="KW-0597">Phosphoprotein</keyword>
<evidence type="ECO:0000256" key="6">
    <source>
        <dbReference type="ARBA" id="ARBA00022801"/>
    </source>
</evidence>
<evidence type="ECO:0000256" key="4">
    <source>
        <dbReference type="ARBA" id="ARBA00022553"/>
    </source>
</evidence>
<dbReference type="RefSeq" id="WP_274054494.1">
    <property type="nucleotide sequence ID" value="NZ_CP059693.1"/>
</dbReference>
<keyword evidence="11" id="KW-0732">Signal</keyword>
<dbReference type="Gene3D" id="3.40.720.10">
    <property type="entry name" value="Alkaline Phosphatase, subunit A"/>
    <property type="match status" value="1"/>
</dbReference>
<dbReference type="PROSITE" id="PS00123">
    <property type="entry name" value="ALKALINE_PHOSPHATASE"/>
    <property type="match status" value="1"/>
</dbReference>
<keyword evidence="10" id="KW-0175">Coiled coil</keyword>
<protein>
    <submittedName>
        <fullName evidence="12">Alkaline phosphatase</fullName>
    </submittedName>
</protein>
<evidence type="ECO:0000256" key="2">
    <source>
        <dbReference type="ARBA" id="ARBA00001947"/>
    </source>
</evidence>
<dbReference type="SUPFAM" id="SSF53649">
    <property type="entry name" value="Alkaline phosphatase-like"/>
    <property type="match status" value="1"/>
</dbReference>
<dbReference type="PRINTS" id="PR00113">
    <property type="entry name" value="ALKPHPHTASE"/>
</dbReference>
<sequence>MKRVLSTLFLCISSVSYAKTTAPENVIMIVADGMGPAYTSAYRYFHDDPDTRAVEQTVFDRHLVGMSSTYPARVSGYVTDSAAGATALATGTKTYNGAIGVDVDKKPLESVLVWAKKQGKKTGVVVTSRINHATPASYLSHNESRRNYDEIADSYVDNKVNGQFKADLMLGGGWKHFIRDDRHLVNEFKQAGFHYLDSYDQLSDLPKNQPVLGLFANGGLPWALDDSNKHRLSAMAKAATGQLENKNGYFMLIEASQVDWGGHSNDIAAAMAEMDDLAKTLEFLESYVAKNPNTLVVLTADHSTGGFTIGANGEYAWRPDVLHTMIMSPETIAEKLSEKDINKAFAKKLFNFALTDVELAQLQRDKANAEAEVKSYEAAKAAGKAEDLSKPKEVVWVLATSVKHLLDKRTNTGWTSDGHTGIDVPVYAFGQQSELFNGLQDNTDIAKKIFTLLGKN</sequence>
<keyword evidence="7" id="KW-0862">Zinc</keyword>
<dbReference type="Gene3D" id="1.10.60.40">
    <property type="match status" value="1"/>
</dbReference>
<evidence type="ECO:0000256" key="11">
    <source>
        <dbReference type="SAM" id="SignalP"/>
    </source>
</evidence>
<evidence type="ECO:0000313" key="13">
    <source>
        <dbReference type="Proteomes" id="UP001215231"/>
    </source>
</evidence>
<evidence type="ECO:0000256" key="1">
    <source>
        <dbReference type="ARBA" id="ARBA00001946"/>
    </source>
</evidence>
<evidence type="ECO:0000256" key="5">
    <source>
        <dbReference type="ARBA" id="ARBA00022723"/>
    </source>
</evidence>
<dbReference type="Pfam" id="PF00245">
    <property type="entry name" value="Alk_phosphatase"/>
    <property type="match status" value="1"/>
</dbReference>
<keyword evidence="5" id="KW-0479">Metal-binding</keyword>
<dbReference type="PANTHER" id="PTHR11596">
    <property type="entry name" value="ALKALINE PHOSPHATASE"/>
    <property type="match status" value="1"/>
</dbReference>
<feature type="signal peptide" evidence="11">
    <location>
        <begin position="1"/>
        <end position="18"/>
    </location>
</feature>
<keyword evidence="6" id="KW-0378">Hydrolase</keyword>
<organism evidence="12 13">
    <name type="scientific">Thalassomonas haliotis</name>
    <dbReference type="NCBI Taxonomy" id="485448"/>
    <lineage>
        <taxon>Bacteria</taxon>
        <taxon>Pseudomonadati</taxon>
        <taxon>Pseudomonadota</taxon>
        <taxon>Gammaproteobacteria</taxon>
        <taxon>Alteromonadales</taxon>
        <taxon>Colwelliaceae</taxon>
        <taxon>Thalassomonas</taxon>
    </lineage>
</organism>
<dbReference type="SMART" id="SM00098">
    <property type="entry name" value="alkPPc"/>
    <property type="match status" value="1"/>
</dbReference>
<reference evidence="12 13" key="1">
    <citation type="journal article" date="2022" name="Mar. Drugs">
        <title>Bioassay-Guided Fractionation Leads to the Detection of Cholic Acid Generated by the Rare Thalassomonas sp.</title>
        <authorList>
            <person name="Pheiffer F."/>
            <person name="Schneider Y.K."/>
            <person name="Hansen E.H."/>
            <person name="Andersen J.H."/>
            <person name="Isaksson J."/>
            <person name="Busche T."/>
            <person name="R C."/>
            <person name="Kalinowski J."/>
            <person name="Zyl L.V."/>
            <person name="Trindade M."/>
        </authorList>
    </citation>
    <scope>NUCLEOTIDE SEQUENCE [LARGE SCALE GENOMIC DNA]</scope>
    <source>
        <strain evidence="12 13">A5K-61T</strain>
    </source>
</reference>
<gene>
    <name evidence="12" type="ORF">H3N35_11630</name>
</gene>
<evidence type="ECO:0000256" key="8">
    <source>
        <dbReference type="ARBA" id="ARBA00022842"/>
    </source>
</evidence>
<keyword evidence="8" id="KW-0460">Magnesium</keyword>
<dbReference type="PANTHER" id="PTHR11596:SF5">
    <property type="entry name" value="ALKALINE PHOSPHATASE"/>
    <property type="match status" value="1"/>
</dbReference>
<evidence type="ECO:0000256" key="9">
    <source>
        <dbReference type="RuleBase" id="RU003946"/>
    </source>
</evidence>